<dbReference type="RefSeq" id="WP_106000008.1">
    <property type="nucleotide sequence ID" value="NZ_CM009578.1"/>
</dbReference>
<dbReference type="AlphaFoldDB" id="A0A2S8B2T0"/>
<evidence type="ECO:0000313" key="3">
    <source>
        <dbReference type="Proteomes" id="UP000238954"/>
    </source>
</evidence>
<evidence type="ECO:0000313" key="2">
    <source>
        <dbReference type="EMBL" id="PQM26636.1"/>
    </source>
</evidence>
<feature type="transmembrane region" description="Helical" evidence="1">
    <location>
        <begin position="91"/>
        <end position="113"/>
    </location>
</feature>
<dbReference type="OrthoDB" id="9854826at2"/>
<accession>A0A2S8B2T0</accession>
<reference evidence="3" key="1">
    <citation type="submission" date="2017-11" db="EMBL/GenBank/DDBJ databases">
        <title>The complete genome sequence of Sphingopyxis pomeranensis sp. nov. strain WS5A3p.</title>
        <authorList>
            <person name="Kaminski M.A."/>
        </authorList>
    </citation>
    <scope>NUCLEOTIDE SEQUENCE [LARGE SCALE GENOMIC DNA]</scope>
    <source>
        <strain evidence="3">WS5A3p</strain>
    </source>
</reference>
<protein>
    <submittedName>
        <fullName evidence="2">Uncharacterized protein</fullName>
    </submittedName>
</protein>
<feature type="transmembrane region" description="Helical" evidence="1">
    <location>
        <begin position="32"/>
        <end position="52"/>
    </location>
</feature>
<dbReference type="EMBL" id="PHFW01000003">
    <property type="protein sequence ID" value="PQM26636.1"/>
    <property type="molecule type" value="Genomic_DNA"/>
</dbReference>
<feature type="transmembrane region" description="Helical" evidence="1">
    <location>
        <begin position="64"/>
        <end position="85"/>
    </location>
</feature>
<sequence length="181" mass="19375">MDLTAIGFIIAVVGITLQLSDAFPEHRETRKVIVFMSIGLFLGILASAALGAKYNVTGNIDRRFALLFALAGLGALFGLIAVVVTEEERRIAAGAVAFCFGGAFLATGLFVAAGSADPHYSYSTDEVLMLANAAEQAGQYEIAIDRLEELDRRLTSADASERLQKRVQKIRDLQAGDPARP</sequence>
<keyword evidence="1" id="KW-0812">Transmembrane</keyword>
<name>A0A2S8B2T0_9SPHN</name>
<organism evidence="2 3">
    <name type="scientific">Sphingopyxis lindanitolerans</name>
    <dbReference type="NCBI Taxonomy" id="2054227"/>
    <lineage>
        <taxon>Bacteria</taxon>
        <taxon>Pseudomonadati</taxon>
        <taxon>Pseudomonadota</taxon>
        <taxon>Alphaproteobacteria</taxon>
        <taxon>Sphingomonadales</taxon>
        <taxon>Sphingomonadaceae</taxon>
        <taxon>Sphingopyxis</taxon>
    </lineage>
</organism>
<keyword evidence="3" id="KW-1185">Reference proteome</keyword>
<dbReference type="Proteomes" id="UP000238954">
    <property type="component" value="Chromosome"/>
</dbReference>
<keyword evidence="1" id="KW-0472">Membrane</keyword>
<evidence type="ECO:0000256" key="1">
    <source>
        <dbReference type="SAM" id="Phobius"/>
    </source>
</evidence>
<gene>
    <name evidence="2" type="ORF">CVO77_16640</name>
</gene>
<comment type="caution">
    <text evidence="2">The sequence shown here is derived from an EMBL/GenBank/DDBJ whole genome shotgun (WGS) entry which is preliminary data.</text>
</comment>
<proteinExistence type="predicted"/>
<keyword evidence="1" id="KW-1133">Transmembrane helix</keyword>